<reference evidence="1" key="1">
    <citation type="submission" date="2022-07" db="EMBL/GenBank/DDBJ databases">
        <title>Genome Sequence of Phlebia brevispora.</title>
        <authorList>
            <person name="Buettner E."/>
        </authorList>
    </citation>
    <scope>NUCLEOTIDE SEQUENCE</scope>
    <source>
        <strain evidence="1">MPL23</strain>
    </source>
</reference>
<gene>
    <name evidence="1" type="ORF">NM688_g3166</name>
</gene>
<organism evidence="1 2">
    <name type="scientific">Phlebia brevispora</name>
    <dbReference type="NCBI Taxonomy" id="194682"/>
    <lineage>
        <taxon>Eukaryota</taxon>
        <taxon>Fungi</taxon>
        <taxon>Dikarya</taxon>
        <taxon>Basidiomycota</taxon>
        <taxon>Agaricomycotina</taxon>
        <taxon>Agaricomycetes</taxon>
        <taxon>Polyporales</taxon>
        <taxon>Meruliaceae</taxon>
        <taxon>Phlebia</taxon>
    </lineage>
</organism>
<evidence type="ECO:0000313" key="2">
    <source>
        <dbReference type="Proteomes" id="UP001148662"/>
    </source>
</evidence>
<dbReference type="Proteomes" id="UP001148662">
    <property type="component" value="Unassembled WGS sequence"/>
</dbReference>
<dbReference type="EMBL" id="JANHOG010000441">
    <property type="protein sequence ID" value="KAJ3554326.1"/>
    <property type="molecule type" value="Genomic_DNA"/>
</dbReference>
<sequence>MRCSRKLTTENVPTYGQRDWQGPVFGRPVNDLPTRIRRDRTLVPVDHTRLLRDVPNFSRRMPSSPRHPWPKLRLQSVYLTPQPSADYRHVWKIFRTITARSVWLVYSTNTEGRSCGVRNRGTYSSRLNNETSLGAPECAVLNGPIRTTATPTIGVWILSAEHVKNHPKTRLRIIFEASWAYQEISDLVLRDELGILDALREYRVIKGVASPHAPYENVRGRMPRSFSQATINQSEFRALQHNAMTSADSLQTPSRQLPSGQILGHGNELQRCRDQRIALSLAGSTFGRTLRHRSHVSHAEEPIPKVRTARNRTPFRTAAYKSSASGRRGADGKKCSELEWKTGAYSRSF</sequence>
<keyword evidence="2" id="KW-1185">Reference proteome</keyword>
<accession>A0ACC1T6N2</accession>
<protein>
    <submittedName>
        <fullName evidence="1">Uncharacterized protein</fullName>
    </submittedName>
</protein>
<evidence type="ECO:0000313" key="1">
    <source>
        <dbReference type="EMBL" id="KAJ3554326.1"/>
    </source>
</evidence>
<proteinExistence type="predicted"/>
<name>A0ACC1T6N2_9APHY</name>
<comment type="caution">
    <text evidence="1">The sequence shown here is derived from an EMBL/GenBank/DDBJ whole genome shotgun (WGS) entry which is preliminary data.</text>
</comment>